<evidence type="ECO:0000256" key="1">
    <source>
        <dbReference type="SAM" id="Coils"/>
    </source>
</evidence>
<dbReference type="GeneID" id="77264114"/>
<dbReference type="Proteomes" id="UP000254232">
    <property type="component" value="Unassembled WGS sequence"/>
</dbReference>
<dbReference type="RefSeq" id="WP_018345995.1">
    <property type="nucleotide sequence ID" value="NZ_UGGZ01000001.1"/>
</dbReference>
<dbReference type="Pfam" id="PF05565">
    <property type="entry name" value="Sipho_Gp157"/>
    <property type="match status" value="1"/>
</dbReference>
<proteinExistence type="predicted"/>
<evidence type="ECO:0000313" key="2">
    <source>
        <dbReference type="EMBL" id="STO37614.1"/>
    </source>
</evidence>
<gene>
    <name evidence="2" type="ORF">NCTC11413_00727</name>
    <name evidence="3" type="ORF">NCTC11413_02515</name>
</gene>
<evidence type="ECO:0000313" key="3">
    <source>
        <dbReference type="EMBL" id="STO61157.1"/>
    </source>
</evidence>
<reference evidence="2 4" key="1">
    <citation type="submission" date="2018-06" db="EMBL/GenBank/DDBJ databases">
        <authorList>
            <consortium name="Pathogen Informatics"/>
            <person name="Doyle S."/>
        </authorList>
    </citation>
    <scope>NUCLEOTIDE SEQUENCE [LARGE SCALE GENOMIC DNA]</scope>
    <source>
        <strain evidence="2 4">NCTC11413</strain>
    </source>
</reference>
<protein>
    <submittedName>
        <fullName evidence="2">Siphovirus Gp157</fullName>
    </submittedName>
</protein>
<sequence length="163" mass="18634">MSLYETSDRLKNLFELVNSDEFSDNEAVIAAFNGVEMEFNEKVEEVYKHYKEIDLLAKNAKEEKQRIEAIQKTYESRKQRIRNLIYAAMANSEIKKVETPILKLTMTKPIPSSLKIDDGAKIPDEFFIAQEPKLDLSGLKEAVKNGLQIEGVELISKPQLRGL</sequence>
<organism evidence="2 4">
    <name type="scientific">Gallibacterium anatis</name>
    <dbReference type="NCBI Taxonomy" id="750"/>
    <lineage>
        <taxon>Bacteria</taxon>
        <taxon>Pseudomonadati</taxon>
        <taxon>Pseudomonadota</taxon>
        <taxon>Gammaproteobacteria</taxon>
        <taxon>Pasteurellales</taxon>
        <taxon>Pasteurellaceae</taxon>
        <taxon>Gallibacterium</taxon>
    </lineage>
</organism>
<evidence type="ECO:0000313" key="4">
    <source>
        <dbReference type="Proteomes" id="UP000254232"/>
    </source>
</evidence>
<accession>A0A377H541</accession>
<dbReference type="AlphaFoldDB" id="A0A377H541"/>
<keyword evidence="1" id="KW-0175">Coiled coil</keyword>
<dbReference type="EMBL" id="UGGZ01000001">
    <property type="protein sequence ID" value="STO37614.1"/>
    <property type="molecule type" value="Genomic_DNA"/>
</dbReference>
<feature type="coiled-coil region" evidence="1">
    <location>
        <begin position="50"/>
        <end position="80"/>
    </location>
</feature>
<dbReference type="EMBL" id="UGGZ01000002">
    <property type="protein sequence ID" value="STO61157.1"/>
    <property type="molecule type" value="Genomic_DNA"/>
</dbReference>
<dbReference type="InterPro" id="IPR008840">
    <property type="entry name" value="Sipho_Gp157"/>
</dbReference>
<name>A0A377H541_9PAST</name>